<accession>A0A1T5J2E0</accession>
<name>A0A1T5J2E0_9BACT</name>
<dbReference type="Proteomes" id="UP000190961">
    <property type="component" value="Unassembled WGS sequence"/>
</dbReference>
<evidence type="ECO:0000313" key="4">
    <source>
        <dbReference type="EMBL" id="SKC45398.1"/>
    </source>
</evidence>
<dbReference type="AlphaFoldDB" id="A0A1T5J2E0"/>
<dbReference type="SUPFAM" id="SSF63411">
    <property type="entry name" value="LuxS/MPP-like metallohydrolase"/>
    <property type="match status" value="2"/>
</dbReference>
<dbReference type="PANTHER" id="PTHR11851">
    <property type="entry name" value="METALLOPROTEASE"/>
    <property type="match status" value="1"/>
</dbReference>
<dbReference type="InterPro" id="IPR007863">
    <property type="entry name" value="Peptidase_M16_C"/>
</dbReference>
<dbReference type="STRING" id="688867.SAMN05660236_0664"/>
<dbReference type="OrthoDB" id="9811314at2"/>
<dbReference type="RefSeq" id="WP_079685273.1">
    <property type="nucleotide sequence ID" value="NZ_FUZU01000001.1"/>
</dbReference>
<dbReference type="InterPro" id="IPR050361">
    <property type="entry name" value="MPP/UQCRC_Complex"/>
</dbReference>
<dbReference type="EMBL" id="FUZU01000001">
    <property type="protein sequence ID" value="SKC45398.1"/>
    <property type="molecule type" value="Genomic_DNA"/>
</dbReference>
<comment type="similarity">
    <text evidence="1">Belongs to the peptidase M16 family.</text>
</comment>
<dbReference type="InterPro" id="IPR011249">
    <property type="entry name" value="Metalloenz_LuxS/M16"/>
</dbReference>
<dbReference type="InterPro" id="IPR011765">
    <property type="entry name" value="Pept_M16_N"/>
</dbReference>
<dbReference type="GO" id="GO:0046872">
    <property type="term" value="F:metal ion binding"/>
    <property type="evidence" value="ECO:0007669"/>
    <property type="project" value="InterPro"/>
</dbReference>
<organism evidence="4 5">
    <name type="scientific">Ohtaekwangia koreensis</name>
    <dbReference type="NCBI Taxonomy" id="688867"/>
    <lineage>
        <taxon>Bacteria</taxon>
        <taxon>Pseudomonadati</taxon>
        <taxon>Bacteroidota</taxon>
        <taxon>Cytophagia</taxon>
        <taxon>Cytophagales</taxon>
        <taxon>Fulvivirgaceae</taxon>
        <taxon>Ohtaekwangia</taxon>
    </lineage>
</organism>
<protein>
    <submittedName>
        <fullName evidence="4">Predicted Zn-dependent peptidase</fullName>
    </submittedName>
</protein>
<feature type="domain" description="Peptidase M16 C-terminal" evidence="3">
    <location>
        <begin position="168"/>
        <end position="342"/>
    </location>
</feature>
<feature type="domain" description="Peptidase M16 N-terminal" evidence="2">
    <location>
        <begin position="14"/>
        <end position="160"/>
    </location>
</feature>
<evidence type="ECO:0000259" key="3">
    <source>
        <dbReference type="Pfam" id="PF05193"/>
    </source>
</evidence>
<keyword evidence="5" id="KW-1185">Reference proteome</keyword>
<evidence type="ECO:0000256" key="1">
    <source>
        <dbReference type="ARBA" id="ARBA00007261"/>
    </source>
</evidence>
<reference evidence="4 5" key="1">
    <citation type="submission" date="2017-02" db="EMBL/GenBank/DDBJ databases">
        <authorList>
            <person name="Peterson S.W."/>
        </authorList>
    </citation>
    <scope>NUCLEOTIDE SEQUENCE [LARGE SCALE GENOMIC DNA]</scope>
    <source>
        <strain evidence="4 5">DSM 25262</strain>
    </source>
</reference>
<dbReference type="Gene3D" id="3.30.830.10">
    <property type="entry name" value="Metalloenzyme, LuxS/M16 peptidase-like"/>
    <property type="match status" value="2"/>
</dbReference>
<dbReference type="PANTHER" id="PTHR11851:SF49">
    <property type="entry name" value="MITOCHONDRIAL-PROCESSING PEPTIDASE SUBUNIT ALPHA"/>
    <property type="match status" value="1"/>
</dbReference>
<evidence type="ECO:0000313" key="5">
    <source>
        <dbReference type="Proteomes" id="UP000190961"/>
    </source>
</evidence>
<gene>
    <name evidence="4" type="ORF">SAMN05660236_0664</name>
</gene>
<dbReference type="Pfam" id="PF05193">
    <property type="entry name" value="Peptidase_M16_C"/>
    <property type="match status" value="1"/>
</dbReference>
<dbReference type="Pfam" id="PF00675">
    <property type="entry name" value="Peptidase_M16"/>
    <property type="match status" value="1"/>
</dbReference>
<proteinExistence type="inferred from homology"/>
<sequence length="422" mass="48121">MRDCTIFTLSNGLRVVHQRVTTSAIVHCGLVLDIGSRDESITNQGIAHFWEHMAFKGTRKRKTLDIISSLDSVGGELNAYTDKEKIAFYASVRKEYFERAIDLLSDITFHSIFPEKELEKERGVILEEMAMYLDSPDESLQDEFESVVFKNHPMGMNILGRAETINTFQKKDFVSFFKEHINTKRIVFSCVGDIALDDVERLAKKYLENFKTHQLNGKRRKFSSYKPAYQVLERTVKQAKCAIGSEAYPVHNGNRVPLYLLVNILGGPGMNSRLNLSLRERYGLVYSVDAHYIPYSDTGMFAVFFGTEPKQLDKCINLVKKEMNRFCDKPLSKAQLAAAKEQIKGQLAMSEENNLSLMLMMARSVLLYNRVPKLEEIFNMIDATDALKLQDVAQDIFDEKKLSFLTMIPESEKGKANGKKKV</sequence>
<evidence type="ECO:0000259" key="2">
    <source>
        <dbReference type="Pfam" id="PF00675"/>
    </source>
</evidence>